<proteinExistence type="predicted"/>
<dbReference type="Proteomes" id="UP000292544">
    <property type="component" value="Unassembled WGS sequence"/>
</dbReference>
<dbReference type="PROSITE" id="PS51257">
    <property type="entry name" value="PROKAR_LIPOPROTEIN"/>
    <property type="match status" value="1"/>
</dbReference>
<dbReference type="RefSeq" id="WP_130566195.1">
    <property type="nucleotide sequence ID" value="NZ_SHLY01000002.1"/>
</dbReference>
<accession>A0ABY1WQE8</accession>
<reference evidence="4" key="1">
    <citation type="submission" date="2019-02" db="EMBL/GenBank/DDBJ databases">
        <title>Draft genome sequence of Muricauda sp. 176CP4-71.</title>
        <authorList>
            <person name="Park J.-S."/>
        </authorList>
    </citation>
    <scope>NUCLEOTIDE SEQUENCE [LARGE SCALE GENOMIC DNA]</scope>
    <source>
        <strain evidence="4">176GS2-150</strain>
    </source>
</reference>
<sequence>MKFFKHLVQVSVVVSVLLASGCASVKQASPELDAAAKEFKKDPATSQVYVYRNETLGAALSMPVTVNGKLAGNTGPNSFFKFDLPAGEHELTSQGKESVLNITTENGEIYYIWQEVKMGAFSGGSLLQLVGEQEGQQGVKECSLIDATL</sequence>
<keyword evidence="1" id="KW-0732">Signal</keyword>
<dbReference type="InterPro" id="IPR022548">
    <property type="entry name" value="DUF2846"/>
</dbReference>
<evidence type="ECO:0000259" key="2">
    <source>
        <dbReference type="Pfam" id="PF11008"/>
    </source>
</evidence>
<evidence type="ECO:0000256" key="1">
    <source>
        <dbReference type="SAM" id="SignalP"/>
    </source>
</evidence>
<name>A0ABY1WQE8_9GAMM</name>
<dbReference type="EMBL" id="SHLY01000002">
    <property type="protein sequence ID" value="TAA46944.1"/>
    <property type="molecule type" value="Genomic_DNA"/>
</dbReference>
<feature type="signal peptide" evidence="1">
    <location>
        <begin position="1"/>
        <end position="28"/>
    </location>
</feature>
<evidence type="ECO:0000313" key="3">
    <source>
        <dbReference type="EMBL" id="TAA46944.1"/>
    </source>
</evidence>
<feature type="chain" id="PRO_5045109658" evidence="1">
    <location>
        <begin position="29"/>
        <end position="149"/>
    </location>
</feature>
<keyword evidence="4" id="KW-1185">Reference proteome</keyword>
<evidence type="ECO:0000313" key="4">
    <source>
        <dbReference type="Proteomes" id="UP000292544"/>
    </source>
</evidence>
<gene>
    <name evidence="3" type="ORF">EXY25_06730</name>
</gene>
<feature type="domain" description="DUF2846" evidence="2">
    <location>
        <begin position="45"/>
        <end position="124"/>
    </location>
</feature>
<dbReference type="Pfam" id="PF11008">
    <property type="entry name" value="DUF2846"/>
    <property type="match status" value="1"/>
</dbReference>
<organism evidence="3 4">
    <name type="scientific">Corallincola spongiicola</name>
    <dbReference type="NCBI Taxonomy" id="2520508"/>
    <lineage>
        <taxon>Bacteria</taxon>
        <taxon>Pseudomonadati</taxon>
        <taxon>Pseudomonadota</taxon>
        <taxon>Gammaproteobacteria</taxon>
        <taxon>Alteromonadales</taxon>
        <taxon>Psychromonadaceae</taxon>
        <taxon>Corallincola</taxon>
    </lineage>
</organism>
<comment type="caution">
    <text evidence="3">The sequence shown here is derived from an EMBL/GenBank/DDBJ whole genome shotgun (WGS) entry which is preliminary data.</text>
</comment>
<protein>
    <submittedName>
        <fullName evidence="3">DUF2846 domain-containing protein</fullName>
    </submittedName>
</protein>